<gene>
    <name evidence="5" type="ORF">NOF55_01965</name>
</gene>
<protein>
    <submittedName>
        <fullName evidence="5">AAA family ATPase</fullName>
    </submittedName>
</protein>
<name>A0AAE3MX30_9HYPH</name>
<dbReference type="RefSeq" id="WP_306409634.1">
    <property type="nucleotide sequence ID" value="NZ_JANFPI010000001.1"/>
</dbReference>
<keyword evidence="6" id="KW-1185">Reference proteome</keyword>
<feature type="domain" description="CobQ/CobB/MinD/ParA nucleotide binding" evidence="4">
    <location>
        <begin position="326"/>
        <end position="452"/>
    </location>
</feature>
<feature type="transmembrane region" description="Helical" evidence="3">
    <location>
        <begin position="36"/>
        <end position="55"/>
    </location>
</feature>
<dbReference type="InterPro" id="IPR027417">
    <property type="entry name" value="P-loop_NTPase"/>
</dbReference>
<dbReference type="Proteomes" id="UP001208771">
    <property type="component" value="Unassembled WGS sequence"/>
</dbReference>
<reference evidence="5" key="1">
    <citation type="submission" date="2022-07" db="EMBL/GenBank/DDBJ databases">
        <title>Ectorhizobium quercum gen.nov., sp. nov.</title>
        <authorList>
            <person name="Ma T."/>
            <person name="Li Y."/>
        </authorList>
    </citation>
    <scope>NUCLEOTIDE SEQUENCE</scope>
    <source>
        <strain evidence="5">BDR2-2</strain>
    </source>
</reference>
<dbReference type="Pfam" id="PF01656">
    <property type="entry name" value="CbiA"/>
    <property type="match status" value="1"/>
</dbReference>
<evidence type="ECO:0000256" key="3">
    <source>
        <dbReference type="SAM" id="Phobius"/>
    </source>
</evidence>
<keyword evidence="3" id="KW-1133">Transmembrane helix</keyword>
<accession>A0AAE3MX30</accession>
<dbReference type="InterPro" id="IPR050445">
    <property type="entry name" value="Bact_polysacc_biosynth/exp"/>
</dbReference>
<sequence length="532" mass="57943">MSLPTMTKSFEKSLPVSSDLLYDWRWMVRTILGQRLVVLVFPAIAIVLAIAYVIYRPAEYTATSTLNVTNLRLTLSRDDAFFAELQFDPTFLETQIQIISSESVLTDLLGKIEIEGVPSNLPERTQDNNETFDIRAVDVRALEEFRRPLNVQRVGMSNLVNVSYTASDPNRAAEVANAFTNAYITKLELDRLEAAEAASSWLRERLQDVGPKAQVVSVALPPIHKSSMRGIVIIAAAAVVGTAVGVIAALGVALIDNRVRSPEQILDALGVPCFGIVPTLAPDRGSDGAMFREALDQPMSPLWHALRHIDIALQEAGKLTKTRLIGITSTVAGEGKTTIAANFAIMQANAGKRVLMVDAQPYNMSLSRLLAPTAGRGLSDMLRLGDGNLSFYVKTDRATGLDFLPLGGMDAPERTAQLLWSDAMTKFMPSFEGYDLVVFDLPPMVAVGDLYGAARMLHSFILVVEWGKPTSEALRTAMVMNPLLHAKLGGALLNKADQSRMRQVFSPFASLLMKQPALSATARLPYQGHASS</sequence>
<dbReference type="GO" id="GO:0004713">
    <property type="term" value="F:protein tyrosine kinase activity"/>
    <property type="evidence" value="ECO:0007669"/>
    <property type="project" value="TreeGrafter"/>
</dbReference>
<feature type="transmembrane region" description="Helical" evidence="3">
    <location>
        <begin position="231"/>
        <end position="255"/>
    </location>
</feature>
<evidence type="ECO:0000313" key="5">
    <source>
        <dbReference type="EMBL" id="MCX8995866.1"/>
    </source>
</evidence>
<dbReference type="InterPro" id="IPR005702">
    <property type="entry name" value="Wzc-like_C"/>
</dbReference>
<dbReference type="PANTHER" id="PTHR32309:SF13">
    <property type="entry name" value="FERRIC ENTEROBACTIN TRANSPORT PROTEIN FEPE"/>
    <property type="match status" value="1"/>
</dbReference>
<dbReference type="CDD" id="cd05387">
    <property type="entry name" value="BY-kinase"/>
    <property type="match status" value="1"/>
</dbReference>
<evidence type="ECO:0000313" key="6">
    <source>
        <dbReference type="Proteomes" id="UP001208771"/>
    </source>
</evidence>
<comment type="caution">
    <text evidence="5">The sequence shown here is derived from an EMBL/GenBank/DDBJ whole genome shotgun (WGS) entry which is preliminary data.</text>
</comment>
<dbReference type="SUPFAM" id="SSF52540">
    <property type="entry name" value="P-loop containing nucleoside triphosphate hydrolases"/>
    <property type="match status" value="1"/>
</dbReference>
<organism evidence="5 6">
    <name type="scientific">Ectorhizobium quercum</name>
    <dbReference type="NCBI Taxonomy" id="2965071"/>
    <lineage>
        <taxon>Bacteria</taxon>
        <taxon>Pseudomonadati</taxon>
        <taxon>Pseudomonadota</taxon>
        <taxon>Alphaproteobacteria</taxon>
        <taxon>Hyphomicrobiales</taxon>
        <taxon>Rhizobiaceae</taxon>
        <taxon>Ectorhizobium</taxon>
    </lineage>
</organism>
<dbReference type="PANTHER" id="PTHR32309">
    <property type="entry name" value="TYROSINE-PROTEIN KINASE"/>
    <property type="match status" value="1"/>
</dbReference>
<dbReference type="AlphaFoldDB" id="A0AAE3MX30"/>
<keyword evidence="3" id="KW-0472">Membrane</keyword>
<dbReference type="Gene3D" id="3.40.50.300">
    <property type="entry name" value="P-loop containing nucleotide triphosphate hydrolases"/>
    <property type="match status" value="1"/>
</dbReference>
<dbReference type="GO" id="GO:0005886">
    <property type="term" value="C:plasma membrane"/>
    <property type="evidence" value="ECO:0007669"/>
    <property type="project" value="TreeGrafter"/>
</dbReference>
<keyword evidence="3" id="KW-0812">Transmembrane</keyword>
<dbReference type="EMBL" id="JANFPI010000001">
    <property type="protein sequence ID" value="MCX8995866.1"/>
    <property type="molecule type" value="Genomic_DNA"/>
</dbReference>
<dbReference type="InterPro" id="IPR002586">
    <property type="entry name" value="CobQ/CobB/MinD/ParA_Nub-bd_dom"/>
</dbReference>
<proteinExistence type="predicted"/>
<keyword evidence="1" id="KW-0547">Nucleotide-binding</keyword>
<evidence type="ECO:0000256" key="1">
    <source>
        <dbReference type="ARBA" id="ARBA00022741"/>
    </source>
</evidence>
<evidence type="ECO:0000256" key="2">
    <source>
        <dbReference type="ARBA" id="ARBA00022840"/>
    </source>
</evidence>
<evidence type="ECO:0000259" key="4">
    <source>
        <dbReference type="Pfam" id="PF01656"/>
    </source>
</evidence>
<keyword evidence="2" id="KW-0067">ATP-binding</keyword>